<feature type="transmembrane region" description="Helical" evidence="6">
    <location>
        <begin position="284"/>
        <end position="306"/>
    </location>
</feature>
<evidence type="ECO:0000313" key="8">
    <source>
        <dbReference type="EMBL" id="JAG95313.1"/>
    </source>
</evidence>
<comment type="subcellular location">
    <subcellularLocation>
        <location evidence="1">Endomembrane system</location>
        <topology evidence="1">Multi-pass membrane protein</topology>
    </subcellularLocation>
</comment>
<dbReference type="Pfam" id="PF02544">
    <property type="entry name" value="Steroid_dh"/>
    <property type="match status" value="1"/>
</dbReference>
<sequence length="355" mass="40223">MKSKTVMMAAGWVLQHLQILLRIAWLLGIGSILMACVPLRPFLPFRGLMRHAASRGKLMNGSSSTKPRWSVPQSYFLHFYLVSVIWTTFLLACISYFAYCTTVPPSSESLGYSSVASHIAGGVDSLSPARSSSSLAKYRLQAWKTVLVLLLMEAQVVRRLYETLYVFDYSPSARMHFLGYLCGLFFYVAAPLSMCSLCCPDVFSYIVTQAINSILRQRAHIADIEFRPLDFGISLLKLGWWQWAGALIFIWGSIHQHRCHKILGLLRTEHQDESTKYFIPYGDWFQIVSCPHYLAEIVIYAGIVVASGGSDLTVWLLFGFVVANLTFAAIETHSWYLCKFDSYPRSRWSIIPYVC</sequence>
<dbReference type="GO" id="GO:0016095">
    <property type="term" value="P:polyprenol catabolic process"/>
    <property type="evidence" value="ECO:0007669"/>
    <property type="project" value="TreeGrafter"/>
</dbReference>
<comment type="pathway">
    <text evidence="2">Protein modification; protein glycosylation.</text>
</comment>
<feature type="transmembrane region" description="Helical" evidence="6">
    <location>
        <begin position="312"/>
        <end position="330"/>
    </location>
</feature>
<evidence type="ECO:0000256" key="4">
    <source>
        <dbReference type="ARBA" id="ARBA00022989"/>
    </source>
</evidence>
<evidence type="ECO:0000256" key="2">
    <source>
        <dbReference type="ARBA" id="ARBA00004922"/>
    </source>
</evidence>
<feature type="transmembrane region" description="Helical" evidence="6">
    <location>
        <begin position="177"/>
        <end position="208"/>
    </location>
</feature>
<keyword evidence="5 6" id="KW-0472">Membrane</keyword>
<evidence type="ECO:0000259" key="7">
    <source>
        <dbReference type="Pfam" id="PF02544"/>
    </source>
</evidence>
<proteinExistence type="predicted"/>
<dbReference type="InterPro" id="IPR039698">
    <property type="entry name" value="Dfg10/SRD5A3"/>
</dbReference>
<evidence type="ECO:0000256" key="3">
    <source>
        <dbReference type="ARBA" id="ARBA00022692"/>
    </source>
</evidence>
<feature type="domain" description="3-oxo-5-alpha-steroid 4-dehydrogenase C-terminal" evidence="7">
    <location>
        <begin position="244"/>
        <end position="354"/>
    </location>
</feature>
<dbReference type="PROSITE" id="PS50244">
    <property type="entry name" value="S5A_REDUCTASE"/>
    <property type="match status" value="1"/>
</dbReference>
<dbReference type="PANTHER" id="PTHR14624:SF0">
    <property type="entry name" value="POLYPRENOL REDUCTASE"/>
    <property type="match status" value="1"/>
</dbReference>
<organism evidence="8">
    <name type="scientific">Araucaria cunninghamii</name>
    <name type="common">Hoop pine</name>
    <name type="synonym">Moreton Bay pine</name>
    <dbReference type="NCBI Taxonomy" id="56994"/>
    <lineage>
        <taxon>Eukaryota</taxon>
        <taxon>Viridiplantae</taxon>
        <taxon>Streptophyta</taxon>
        <taxon>Embryophyta</taxon>
        <taxon>Tracheophyta</taxon>
        <taxon>Spermatophyta</taxon>
        <taxon>Pinopsida</taxon>
        <taxon>Pinidae</taxon>
        <taxon>Conifers II</taxon>
        <taxon>Araucariales</taxon>
        <taxon>Araucariaceae</taxon>
        <taxon>Araucaria</taxon>
    </lineage>
</organism>
<dbReference type="AlphaFoldDB" id="A0A0D6QZ58"/>
<accession>A0A0D6QZ58</accession>
<feature type="transmembrane region" description="Helical" evidence="6">
    <location>
        <begin position="20"/>
        <end position="40"/>
    </location>
</feature>
<reference evidence="8" key="1">
    <citation type="submission" date="2015-03" db="EMBL/GenBank/DDBJ databases">
        <title>A transcriptome of Araucaria cunninghamii, an australian fine timber species.</title>
        <authorList>
            <person name="Jing Yi C.J.Y."/>
            <person name="Yin San L.Y.S."/>
            <person name="Abdul Karim S.S."/>
            <person name="Wan Azmi N.N."/>
            <person name="Hercus R.R."/>
            <person name="Croft L.L."/>
        </authorList>
    </citation>
    <scope>NUCLEOTIDE SEQUENCE</scope>
    <source>
        <strain evidence="8">MI0301</strain>
        <tissue evidence="8">Leaf</tissue>
    </source>
</reference>
<dbReference type="PANTHER" id="PTHR14624">
    <property type="entry name" value="DFG10 PROTEIN"/>
    <property type="match status" value="1"/>
</dbReference>
<dbReference type="UniPathway" id="UPA00378"/>
<keyword evidence="4 6" id="KW-1133">Transmembrane helix</keyword>
<keyword evidence="3 6" id="KW-0812">Transmembrane</keyword>
<evidence type="ECO:0000256" key="5">
    <source>
        <dbReference type="ARBA" id="ARBA00023136"/>
    </source>
</evidence>
<protein>
    <recommendedName>
        <fullName evidence="7">3-oxo-5-alpha-steroid 4-dehydrogenase C-terminal domain-containing protein</fullName>
    </recommendedName>
</protein>
<dbReference type="InterPro" id="IPR001104">
    <property type="entry name" value="3-oxo-5_a-steroid_4-DH_C"/>
</dbReference>
<dbReference type="EMBL" id="GCKF01040930">
    <property type="protein sequence ID" value="JAG95313.1"/>
    <property type="molecule type" value="Transcribed_RNA"/>
</dbReference>
<evidence type="ECO:0000256" key="1">
    <source>
        <dbReference type="ARBA" id="ARBA00004127"/>
    </source>
</evidence>
<evidence type="ECO:0000256" key="6">
    <source>
        <dbReference type="SAM" id="Phobius"/>
    </source>
</evidence>
<name>A0A0D6QZ58_ARACU</name>
<dbReference type="GO" id="GO:0005783">
    <property type="term" value="C:endoplasmic reticulum"/>
    <property type="evidence" value="ECO:0007669"/>
    <property type="project" value="TreeGrafter"/>
</dbReference>
<feature type="transmembrane region" description="Helical" evidence="6">
    <location>
        <begin position="75"/>
        <end position="99"/>
    </location>
</feature>
<dbReference type="GO" id="GO:0003865">
    <property type="term" value="F:3-oxo-5-alpha-steroid 4-dehydrogenase activity"/>
    <property type="evidence" value="ECO:0007669"/>
    <property type="project" value="TreeGrafter"/>
</dbReference>
<dbReference type="GO" id="GO:0006488">
    <property type="term" value="P:dolichol-linked oligosaccharide biosynthetic process"/>
    <property type="evidence" value="ECO:0007669"/>
    <property type="project" value="InterPro"/>
</dbReference>